<feature type="region of interest" description="Disordered" evidence="6">
    <location>
        <begin position="127"/>
        <end position="170"/>
    </location>
</feature>
<evidence type="ECO:0000313" key="8">
    <source>
        <dbReference type="Proteomes" id="UP001296104"/>
    </source>
</evidence>
<dbReference type="PANTHER" id="PTHR10279:SF10">
    <property type="entry name" value="ORNITHINE DECARBOXYLASE ANTIZYME"/>
    <property type="match status" value="1"/>
</dbReference>
<comment type="similarity">
    <text evidence="2">Belongs to the ODC antizyme family.</text>
</comment>
<feature type="region of interest" description="Disordered" evidence="6">
    <location>
        <begin position="1"/>
        <end position="28"/>
    </location>
</feature>
<dbReference type="GO" id="GO:0005634">
    <property type="term" value="C:nucleus"/>
    <property type="evidence" value="ECO:0007669"/>
    <property type="project" value="TreeGrafter"/>
</dbReference>
<accession>A0AAI8YV43</accession>
<evidence type="ECO:0000256" key="2">
    <source>
        <dbReference type="ARBA" id="ARBA00008796"/>
    </source>
</evidence>
<evidence type="ECO:0000256" key="6">
    <source>
        <dbReference type="SAM" id="MobiDB-lite"/>
    </source>
</evidence>
<dbReference type="GO" id="GO:0075523">
    <property type="term" value="P:viral translational frameshifting"/>
    <property type="evidence" value="ECO:0007669"/>
    <property type="project" value="UniProtKB-KW"/>
</dbReference>
<evidence type="ECO:0000256" key="3">
    <source>
        <dbReference type="ARBA" id="ARBA00011486"/>
    </source>
</evidence>
<evidence type="ECO:0000256" key="1">
    <source>
        <dbReference type="ARBA" id="ARBA00002307"/>
    </source>
</evidence>
<dbReference type="GO" id="GO:0045732">
    <property type="term" value="P:positive regulation of protein catabolic process"/>
    <property type="evidence" value="ECO:0007669"/>
    <property type="project" value="TreeGrafter"/>
</dbReference>
<dbReference type="InterPro" id="IPR038581">
    <property type="entry name" value="ODC_AZ_sf"/>
</dbReference>
<protein>
    <recommendedName>
        <fullName evidence="4">Ornithine decarboxylase antizyme</fullName>
    </recommendedName>
</protein>
<sequence length="291" mass="31515">MAMLYDCNHSKSNSSYARKTSTESARRSNTQASAYAVNASTMALSGFHFSTCGAGGAVPLGGVPSPPPSPHAAPLGSARPGLKARKRSGDACNHITEECERLFCETLKTVFLVEKGTGLENSLVMDLRNSSNSNSNSLPNGSKPIPQPPQNTRMEHGLPTPSPSPDGRIWPKTGGLIKDHVEVWDYVGGARFRGFVAEKRDVRSMLVFFDKEVIGLDLKPGLMSLLELASSDHFDCSQLIICVDRTADEEEVQDLTKSLGWVGFELSMLEDWTPAAEGCISDQYIFLGMDV</sequence>
<organism evidence="7 8">
    <name type="scientific">Lecanosticta acicola</name>
    <dbReference type="NCBI Taxonomy" id="111012"/>
    <lineage>
        <taxon>Eukaryota</taxon>
        <taxon>Fungi</taxon>
        <taxon>Dikarya</taxon>
        <taxon>Ascomycota</taxon>
        <taxon>Pezizomycotina</taxon>
        <taxon>Dothideomycetes</taxon>
        <taxon>Dothideomycetidae</taxon>
        <taxon>Mycosphaerellales</taxon>
        <taxon>Mycosphaerellaceae</taxon>
        <taxon>Lecanosticta</taxon>
    </lineage>
</organism>
<gene>
    <name evidence="7" type="ORF">LECACI_7A002544</name>
</gene>
<dbReference type="SUPFAM" id="SSF55729">
    <property type="entry name" value="Acyl-CoA N-acyltransferases (Nat)"/>
    <property type="match status" value="1"/>
</dbReference>
<keyword evidence="8" id="KW-1185">Reference proteome</keyword>
<comment type="function">
    <text evidence="1">Ornithine decarboxylase (ODC) antizyme protein that negatively regulates ODC activity and intracellular polyamine biosynthesis in response to increased intracellular polyamine levels. Binds to ODC monomers, inhibiting the assembly of the functional ODC homodimer, and targets the monomers for ubiquitin-independent proteolytic destruction by the 26S proteasome.</text>
</comment>
<feature type="region of interest" description="Disordered" evidence="6">
    <location>
        <begin position="61"/>
        <end position="85"/>
    </location>
</feature>
<dbReference type="InterPro" id="IPR002993">
    <property type="entry name" value="ODC_AZ"/>
</dbReference>
<evidence type="ECO:0000256" key="4">
    <source>
        <dbReference type="ARBA" id="ARBA00017712"/>
    </source>
</evidence>
<dbReference type="EMBL" id="CAVMBE010000011">
    <property type="protein sequence ID" value="CAK3906426.1"/>
    <property type="molecule type" value="Genomic_DNA"/>
</dbReference>
<dbReference type="GO" id="GO:0008073">
    <property type="term" value="F:ornithine decarboxylase inhibitor activity"/>
    <property type="evidence" value="ECO:0007669"/>
    <property type="project" value="InterPro"/>
</dbReference>
<evidence type="ECO:0000313" key="7">
    <source>
        <dbReference type="EMBL" id="CAK3906426.1"/>
    </source>
</evidence>
<dbReference type="InterPro" id="IPR016181">
    <property type="entry name" value="Acyl_CoA_acyltransferase"/>
</dbReference>
<feature type="compositionally biased region" description="Polar residues" evidence="6">
    <location>
        <begin position="10"/>
        <end position="19"/>
    </location>
</feature>
<dbReference type="Proteomes" id="UP001296104">
    <property type="component" value="Unassembled WGS sequence"/>
</dbReference>
<name>A0AAI8YV43_9PEZI</name>
<evidence type="ECO:0000256" key="5">
    <source>
        <dbReference type="ARBA" id="ARBA00022758"/>
    </source>
</evidence>
<keyword evidence="5" id="KW-0688">Ribosomal frameshifting</keyword>
<dbReference type="AlphaFoldDB" id="A0AAI8YV43"/>
<dbReference type="PANTHER" id="PTHR10279">
    <property type="entry name" value="ORNITHINE DECARBOXYLASE ANTIZYME"/>
    <property type="match status" value="1"/>
</dbReference>
<dbReference type="Pfam" id="PF02100">
    <property type="entry name" value="ODC_AZ"/>
    <property type="match status" value="1"/>
</dbReference>
<dbReference type="GO" id="GO:0005737">
    <property type="term" value="C:cytoplasm"/>
    <property type="evidence" value="ECO:0007669"/>
    <property type="project" value="TreeGrafter"/>
</dbReference>
<comment type="subunit">
    <text evidence="3">Interacts with ODC and thereby sterically blocks ODC homodimerization.</text>
</comment>
<reference evidence="7" key="1">
    <citation type="submission" date="2023-11" db="EMBL/GenBank/DDBJ databases">
        <authorList>
            <person name="Alioto T."/>
            <person name="Alioto T."/>
            <person name="Gomez Garrido J."/>
        </authorList>
    </citation>
    <scope>NUCLEOTIDE SEQUENCE</scope>
</reference>
<proteinExistence type="inferred from homology"/>
<comment type="caution">
    <text evidence="7">The sequence shown here is derived from an EMBL/GenBank/DDBJ whole genome shotgun (WGS) entry which is preliminary data.</text>
</comment>
<dbReference type="Gene3D" id="3.40.630.60">
    <property type="match status" value="1"/>
</dbReference>